<feature type="transmembrane region" description="Helical" evidence="15">
    <location>
        <begin position="549"/>
        <end position="571"/>
    </location>
</feature>
<dbReference type="GO" id="GO:0008168">
    <property type="term" value="F:methyltransferase activity"/>
    <property type="evidence" value="ECO:0007669"/>
    <property type="project" value="UniProtKB-KW"/>
</dbReference>
<dbReference type="GO" id="GO:0015086">
    <property type="term" value="F:cadmium ion transmembrane transporter activity"/>
    <property type="evidence" value="ECO:0007669"/>
    <property type="project" value="TreeGrafter"/>
</dbReference>
<evidence type="ECO:0000256" key="6">
    <source>
        <dbReference type="ARBA" id="ARBA00022603"/>
    </source>
</evidence>
<dbReference type="PANTHER" id="PTHR11706">
    <property type="entry name" value="SOLUTE CARRIER PROTEIN FAMILY 11 MEMBER"/>
    <property type="match status" value="1"/>
</dbReference>
<keyword evidence="5" id="KW-0963">Cytoplasm</keyword>
<feature type="transmembrane region" description="Helical" evidence="15">
    <location>
        <begin position="381"/>
        <end position="404"/>
    </location>
</feature>
<feature type="transmembrane region" description="Helical" evidence="15">
    <location>
        <begin position="130"/>
        <end position="155"/>
    </location>
</feature>
<evidence type="ECO:0000256" key="14">
    <source>
        <dbReference type="ARBA" id="ARBA00031724"/>
    </source>
</evidence>
<feature type="transmembrane region" description="Helical" evidence="15">
    <location>
        <begin position="161"/>
        <end position="181"/>
    </location>
</feature>
<protein>
    <recommendedName>
        <fullName evidence="4">Protein arginine N-methyltransferase 2</fullName>
    </recommendedName>
    <alternativeName>
        <fullName evidence="13">Protein-arginine N5-methyltransferase</fullName>
    </alternativeName>
    <alternativeName>
        <fullName evidence="14">Type IV protein arginine N-methyltransferase</fullName>
    </alternativeName>
</protein>
<feature type="transmembrane region" description="Helical" evidence="15">
    <location>
        <begin position="240"/>
        <end position="259"/>
    </location>
</feature>
<dbReference type="AlphaFoldDB" id="A0A4T0WWG8"/>
<evidence type="ECO:0000256" key="3">
    <source>
        <dbReference type="ARBA" id="ARBA00004496"/>
    </source>
</evidence>
<evidence type="ECO:0000256" key="5">
    <source>
        <dbReference type="ARBA" id="ARBA00022490"/>
    </source>
</evidence>
<keyword evidence="8" id="KW-0949">S-adenosyl-L-methionine</keyword>
<keyword evidence="10 15" id="KW-1133">Transmembrane helix</keyword>
<evidence type="ECO:0000256" key="13">
    <source>
        <dbReference type="ARBA" id="ARBA00031001"/>
    </source>
</evidence>
<dbReference type="Pfam" id="PF01566">
    <property type="entry name" value="Nramp"/>
    <property type="match status" value="2"/>
</dbReference>
<dbReference type="GO" id="GO:0030026">
    <property type="term" value="P:intracellular manganese ion homeostasis"/>
    <property type="evidence" value="ECO:0007669"/>
    <property type="project" value="TreeGrafter"/>
</dbReference>
<dbReference type="Proteomes" id="UP000307173">
    <property type="component" value="Unassembled WGS sequence"/>
</dbReference>
<name>A0A4T0WWG8_9ASCO</name>
<dbReference type="EMBL" id="SELW01000657">
    <property type="protein sequence ID" value="TID14768.1"/>
    <property type="molecule type" value="Genomic_DNA"/>
</dbReference>
<evidence type="ECO:0000256" key="2">
    <source>
        <dbReference type="ARBA" id="ARBA00004141"/>
    </source>
</evidence>
<comment type="subcellular location">
    <subcellularLocation>
        <location evidence="3">Cytoplasm</location>
    </subcellularLocation>
    <subcellularLocation>
        <location evidence="2">Membrane</location>
        <topology evidence="2">Multi-pass membrane protein</topology>
    </subcellularLocation>
    <subcellularLocation>
        <location evidence="1">Nucleus</location>
    </subcellularLocation>
</comment>
<dbReference type="GO" id="GO:0034755">
    <property type="term" value="P:iron ion transmembrane transport"/>
    <property type="evidence" value="ECO:0007669"/>
    <property type="project" value="TreeGrafter"/>
</dbReference>
<keyword evidence="7" id="KW-0808">Transferase</keyword>
<feature type="transmembrane region" description="Helical" evidence="15">
    <location>
        <begin position="88"/>
        <end position="110"/>
    </location>
</feature>
<evidence type="ECO:0000256" key="10">
    <source>
        <dbReference type="ARBA" id="ARBA00022989"/>
    </source>
</evidence>
<dbReference type="CDD" id="cd02440">
    <property type="entry name" value="AdoMet_MTases"/>
    <property type="match status" value="1"/>
</dbReference>
<organism evidence="17 18">
    <name type="scientific">Pichia inconspicua</name>
    <dbReference type="NCBI Taxonomy" id="52247"/>
    <lineage>
        <taxon>Eukaryota</taxon>
        <taxon>Fungi</taxon>
        <taxon>Dikarya</taxon>
        <taxon>Ascomycota</taxon>
        <taxon>Saccharomycotina</taxon>
        <taxon>Pichiomycetes</taxon>
        <taxon>Pichiales</taxon>
        <taxon>Pichiaceae</taxon>
        <taxon>Pichia</taxon>
    </lineage>
</organism>
<evidence type="ECO:0000256" key="15">
    <source>
        <dbReference type="SAM" id="Phobius"/>
    </source>
</evidence>
<evidence type="ECO:0000313" key="17">
    <source>
        <dbReference type="EMBL" id="TID14768.1"/>
    </source>
</evidence>
<dbReference type="InterPro" id="IPR026480">
    <property type="entry name" value="RMT2_dom"/>
</dbReference>
<evidence type="ECO:0000313" key="18">
    <source>
        <dbReference type="Proteomes" id="UP000307173"/>
    </source>
</evidence>
<gene>
    <name evidence="17" type="ORF">CANINC_004439</name>
</gene>
<dbReference type="GO" id="GO:0032259">
    <property type="term" value="P:methylation"/>
    <property type="evidence" value="ECO:0007669"/>
    <property type="project" value="UniProtKB-KW"/>
</dbReference>
<reference evidence="17 18" key="1">
    <citation type="journal article" date="2019" name="Front. Genet.">
        <title>Whole-Genome Sequencing of the Opportunistic Yeast Pathogen Candida inconspicua Uncovers Its Hybrid Origin.</title>
        <authorList>
            <person name="Mixao V."/>
            <person name="Hansen A.P."/>
            <person name="Saus E."/>
            <person name="Boekhout T."/>
            <person name="Lass-Florl C."/>
            <person name="Gabaldon T."/>
        </authorList>
    </citation>
    <scope>NUCLEOTIDE SEQUENCE [LARGE SCALE GENOMIC DNA]</scope>
    <source>
        <strain evidence="17 18">CBS 180</strain>
    </source>
</reference>
<dbReference type="InterPro" id="IPR001046">
    <property type="entry name" value="NRAMP_fam"/>
</dbReference>
<comment type="caution">
    <text evidence="17">The sequence shown here is derived from an EMBL/GenBank/DDBJ whole genome shotgun (WGS) entry which is preliminary data.</text>
</comment>
<feature type="transmembrane region" description="Helical" evidence="15">
    <location>
        <begin position="188"/>
        <end position="212"/>
    </location>
</feature>
<dbReference type="NCBIfam" id="TIGR01197">
    <property type="entry name" value="nramp"/>
    <property type="match status" value="1"/>
</dbReference>
<dbReference type="NCBIfam" id="NF037982">
    <property type="entry name" value="Nramp_1"/>
    <property type="match status" value="1"/>
</dbReference>
<dbReference type="PANTHER" id="PTHR11706:SF50">
    <property type="entry name" value="MANGANESE TRANSPORTER SMF2"/>
    <property type="match status" value="1"/>
</dbReference>
<evidence type="ECO:0000256" key="8">
    <source>
        <dbReference type="ARBA" id="ARBA00022691"/>
    </source>
</evidence>
<dbReference type="FunFam" id="3.40.50.150:FF:000310">
    <property type="entry name" value="Arginine N-methyltransferase 2"/>
    <property type="match status" value="1"/>
</dbReference>
<dbReference type="GO" id="GO:0005886">
    <property type="term" value="C:plasma membrane"/>
    <property type="evidence" value="ECO:0007669"/>
    <property type="project" value="TreeGrafter"/>
</dbReference>
<evidence type="ECO:0000259" key="16">
    <source>
        <dbReference type="PROSITE" id="PS51559"/>
    </source>
</evidence>
<evidence type="ECO:0000256" key="11">
    <source>
        <dbReference type="ARBA" id="ARBA00023136"/>
    </source>
</evidence>
<sequence length="985" mass="109741">MQGPDGFLPTSDSFNETISHHHFSNWFRRYSLLTDPSSRSKNLFVHSVRILCKFVKYIGPGLMVSVAYMDPGNFSSSIASAQFQYKLLFSLVISNIMAGFLQILASKLGICTGEDLAANCRKHLPTKINYIIYAFAEISVIATDVAEIIGTAIAFNIIFKIPLLVGVLLSIIDMLLVIMAYRPDGPMVLLRIFEGFVSLLVFGTVICFAIELGKVSPTTNWKDVARGFLPSREIFADINGLYLSAALLGSNLMPHSLYLGSGVVQARMKAFDIKKGHYIRPLEKKRQGLFTFTSNEDNNEDLDSLDEDYKPSIHAINETMSYTIAELIVSLITVALFVNAAILIVAGSALSTPTDDDGDFALETADLFTLHQLLSTHLSKAAGSVFAFALLCSGLCGGTVVTIAGQLIMEGHCNMQIPPGIKRIITRTLALIPCVLVVVAYGREGLSAVLNASQVVLSFMLPFICAPLIYLTSNRDIMKVEIFDDGSKSTNFEGGIELNDFDTQTGKVPTLDFPSSHSNSEVGSCNDHIAEDRTYTQHRSYKNMSNSKTTTIAAVLSQILDYASIIVSAYLQKLLCEQEDLYLKPLKTYLKAGIPATYTLEEAYNYENDIEEEPASTTTPMHLICENIPLDVEKSEKEVILKMMEELWLNGAGWCLVNEKNETPACILLRRGLHGSEYWDSCVDSGFRAEVVLRKLNSSNVEFLSDDENDQIETDDITENIPELVEEINPQIQEEDPSKTNNSNDGTNMYNGPAGATDVYLKTPLEYREGALVTKEGADGVMMEWEDKLMKAGCDSLFSSIEDEESINILNMGFGMGIIDSMIQSRKPQKHYICEAHPDVLKKMKADGWYEKPNVVVLEGKWQDTLPDLLTKGIFFDGIYYDTFSETYEDMVEDLFDLIVGLLKPSGTFSFFNGLGADRLVCYEVYKKVVDLDLSNYGLQVKFTEMAAPVTTLEENDQDDNSVWKDIKRPYWRCPIYYHPEVRFM</sequence>
<dbReference type="PRINTS" id="PR00447">
    <property type="entry name" value="NATRESASSCMP"/>
</dbReference>
<feature type="transmembrane region" description="Helical" evidence="15">
    <location>
        <begin position="424"/>
        <end position="442"/>
    </location>
</feature>
<dbReference type="PROSITE" id="PS51559">
    <property type="entry name" value="SAM_RMT2"/>
    <property type="match status" value="1"/>
</dbReference>
<dbReference type="OrthoDB" id="19014at2759"/>
<keyword evidence="9 15" id="KW-0812">Transmembrane</keyword>
<accession>A0A4T0WWG8</accession>
<dbReference type="GO" id="GO:0005384">
    <property type="term" value="F:manganese ion transmembrane transporter activity"/>
    <property type="evidence" value="ECO:0007669"/>
    <property type="project" value="TreeGrafter"/>
</dbReference>
<dbReference type="GO" id="GO:0005737">
    <property type="term" value="C:cytoplasm"/>
    <property type="evidence" value="ECO:0007669"/>
    <property type="project" value="UniProtKB-SubCell"/>
</dbReference>
<dbReference type="InterPro" id="IPR029063">
    <property type="entry name" value="SAM-dependent_MTases_sf"/>
</dbReference>
<dbReference type="GO" id="GO:0005634">
    <property type="term" value="C:nucleus"/>
    <property type="evidence" value="ECO:0007669"/>
    <property type="project" value="UniProtKB-SubCell"/>
</dbReference>
<evidence type="ECO:0000256" key="7">
    <source>
        <dbReference type="ARBA" id="ARBA00022679"/>
    </source>
</evidence>
<feature type="domain" description="RMT2" evidence="16">
    <location>
        <begin position="753"/>
        <end position="985"/>
    </location>
</feature>
<dbReference type="Gene3D" id="3.40.50.150">
    <property type="entry name" value="Vaccinia Virus protein VP39"/>
    <property type="match status" value="1"/>
</dbReference>
<feature type="transmembrane region" description="Helical" evidence="15">
    <location>
        <begin position="327"/>
        <end position="350"/>
    </location>
</feature>
<dbReference type="STRING" id="52247.A0A4T0WWG8"/>
<keyword evidence="11 15" id="KW-0472">Membrane</keyword>
<dbReference type="SUPFAM" id="SSF53335">
    <property type="entry name" value="S-adenosyl-L-methionine-dependent methyltransferases"/>
    <property type="match status" value="1"/>
</dbReference>
<proteinExistence type="predicted"/>
<keyword evidence="12" id="KW-0539">Nucleus</keyword>
<keyword evidence="18" id="KW-1185">Reference proteome</keyword>
<keyword evidence="6" id="KW-0489">Methyltransferase</keyword>
<evidence type="ECO:0000256" key="4">
    <source>
        <dbReference type="ARBA" id="ARBA00018778"/>
    </source>
</evidence>
<evidence type="ECO:0000256" key="1">
    <source>
        <dbReference type="ARBA" id="ARBA00004123"/>
    </source>
</evidence>
<evidence type="ECO:0000256" key="12">
    <source>
        <dbReference type="ARBA" id="ARBA00023242"/>
    </source>
</evidence>
<feature type="transmembrane region" description="Helical" evidence="15">
    <location>
        <begin position="448"/>
        <end position="471"/>
    </location>
</feature>
<evidence type="ECO:0000256" key="9">
    <source>
        <dbReference type="ARBA" id="ARBA00022692"/>
    </source>
</evidence>